<keyword evidence="2" id="KW-1185">Reference proteome</keyword>
<dbReference type="InParanoid" id="K5UHT3"/>
<gene>
    <name evidence="1" type="ORF">PHACADRAFT_202029</name>
</gene>
<dbReference type="Proteomes" id="UP000008370">
    <property type="component" value="Unassembled WGS sequence"/>
</dbReference>
<evidence type="ECO:0000313" key="1">
    <source>
        <dbReference type="EMBL" id="EKM49086.1"/>
    </source>
</evidence>
<proteinExistence type="predicted"/>
<organism evidence="1 2">
    <name type="scientific">Phanerochaete carnosa (strain HHB-10118-sp)</name>
    <name type="common">White-rot fungus</name>
    <name type="synonym">Peniophora carnosa</name>
    <dbReference type="NCBI Taxonomy" id="650164"/>
    <lineage>
        <taxon>Eukaryota</taxon>
        <taxon>Fungi</taxon>
        <taxon>Dikarya</taxon>
        <taxon>Basidiomycota</taxon>
        <taxon>Agaricomycotina</taxon>
        <taxon>Agaricomycetes</taxon>
        <taxon>Polyporales</taxon>
        <taxon>Phanerochaetaceae</taxon>
        <taxon>Phanerochaete</taxon>
    </lineage>
</organism>
<dbReference type="HOGENOM" id="CLU_1603335_0_0_1"/>
<dbReference type="AlphaFoldDB" id="K5UHT3"/>
<dbReference type="EMBL" id="JH930558">
    <property type="protein sequence ID" value="EKM49086.1"/>
    <property type="molecule type" value="Genomic_DNA"/>
</dbReference>
<dbReference type="RefSeq" id="XP_007402361.1">
    <property type="nucleotide sequence ID" value="XM_007402299.1"/>
</dbReference>
<dbReference type="GeneID" id="18911773"/>
<reference evidence="1 2" key="1">
    <citation type="journal article" date="2012" name="BMC Genomics">
        <title>Comparative genomics of the white-rot fungi, Phanerochaete carnosa and P. chrysosporium, to elucidate the genetic basis of the distinct wood types they colonize.</title>
        <authorList>
            <person name="Suzuki H."/>
            <person name="MacDonald J."/>
            <person name="Syed K."/>
            <person name="Salamov A."/>
            <person name="Hori C."/>
            <person name="Aerts A."/>
            <person name="Henrissat B."/>
            <person name="Wiebenga A."/>
            <person name="vanKuyk P.A."/>
            <person name="Barry K."/>
            <person name="Lindquist E."/>
            <person name="LaButti K."/>
            <person name="Lapidus A."/>
            <person name="Lucas S."/>
            <person name="Coutinho P."/>
            <person name="Gong Y."/>
            <person name="Samejima M."/>
            <person name="Mahadevan R."/>
            <person name="Abou-Zaid M."/>
            <person name="de Vries R.P."/>
            <person name="Igarashi K."/>
            <person name="Yadav J.S."/>
            <person name="Grigoriev I.V."/>
            <person name="Master E.R."/>
        </authorList>
    </citation>
    <scope>NUCLEOTIDE SEQUENCE [LARGE SCALE GENOMIC DNA]</scope>
    <source>
        <strain evidence="1 2">HHB-10118-sp</strain>
    </source>
</reference>
<name>K5UHT3_PHACS</name>
<protein>
    <submittedName>
        <fullName evidence="1">Uncharacterized protein</fullName>
    </submittedName>
</protein>
<evidence type="ECO:0000313" key="2">
    <source>
        <dbReference type="Proteomes" id="UP000008370"/>
    </source>
</evidence>
<dbReference type="KEGG" id="pco:PHACADRAFT_202029"/>
<accession>K5UHT3</accession>
<sequence length="166" mass="18502">MSTWDTTFHRLLALVPNEPGDAFVYGVYGNTLDLIVRVCRSSVGQDAGSLFVHIDSIALELQFIDVEVANNLAWDGLRPVIDSPHMRCLCIVHGGPEYHDFVVAKRILCSVLHCAQLTWALESGKLQFGSRWYTENYVTSADILLVPTEHTIDGIMITLNITKQAE</sequence>